<protein>
    <submittedName>
        <fullName evidence="2">Uncharacterized protein</fullName>
    </submittedName>
</protein>
<keyword evidence="1" id="KW-0472">Membrane</keyword>
<sequence length="95" mass="10422">MALSNEAIIGLVGIVIMCAPLVAFLLRVARRARQVASSDRRLDLPPETCIPYVRDSSALHVQDIESGSVFKLVTLRRDSTTLSSVQIGSWVARRT</sequence>
<dbReference type="EMBL" id="ML991788">
    <property type="protein sequence ID" value="KAF2235997.1"/>
    <property type="molecule type" value="Genomic_DNA"/>
</dbReference>
<keyword evidence="1" id="KW-1133">Transmembrane helix</keyword>
<accession>A0A6A6HD76</accession>
<name>A0A6A6HD76_VIRVR</name>
<keyword evidence="1" id="KW-0812">Transmembrane</keyword>
<keyword evidence="3" id="KW-1185">Reference proteome</keyword>
<organism evidence="2 3">
    <name type="scientific">Viridothelium virens</name>
    <name type="common">Speckled blister lichen</name>
    <name type="synonym">Trypethelium virens</name>
    <dbReference type="NCBI Taxonomy" id="1048519"/>
    <lineage>
        <taxon>Eukaryota</taxon>
        <taxon>Fungi</taxon>
        <taxon>Dikarya</taxon>
        <taxon>Ascomycota</taxon>
        <taxon>Pezizomycotina</taxon>
        <taxon>Dothideomycetes</taxon>
        <taxon>Dothideomycetes incertae sedis</taxon>
        <taxon>Trypetheliales</taxon>
        <taxon>Trypetheliaceae</taxon>
        <taxon>Viridothelium</taxon>
    </lineage>
</organism>
<gene>
    <name evidence="2" type="ORF">EV356DRAFT_93113</name>
</gene>
<evidence type="ECO:0000313" key="3">
    <source>
        <dbReference type="Proteomes" id="UP000800092"/>
    </source>
</evidence>
<evidence type="ECO:0000313" key="2">
    <source>
        <dbReference type="EMBL" id="KAF2235997.1"/>
    </source>
</evidence>
<proteinExistence type="predicted"/>
<reference evidence="2" key="1">
    <citation type="journal article" date="2020" name="Stud. Mycol.">
        <title>101 Dothideomycetes genomes: a test case for predicting lifestyles and emergence of pathogens.</title>
        <authorList>
            <person name="Haridas S."/>
            <person name="Albert R."/>
            <person name="Binder M."/>
            <person name="Bloem J."/>
            <person name="Labutti K."/>
            <person name="Salamov A."/>
            <person name="Andreopoulos B."/>
            <person name="Baker S."/>
            <person name="Barry K."/>
            <person name="Bills G."/>
            <person name="Bluhm B."/>
            <person name="Cannon C."/>
            <person name="Castanera R."/>
            <person name="Culley D."/>
            <person name="Daum C."/>
            <person name="Ezra D."/>
            <person name="Gonzalez J."/>
            <person name="Henrissat B."/>
            <person name="Kuo A."/>
            <person name="Liang C."/>
            <person name="Lipzen A."/>
            <person name="Lutzoni F."/>
            <person name="Magnuson J."/>
            <person name="Mondo S."/>
            <person name="Nolan M."/>
            <person name="Ohm R."/>
            <person name="Pangilinan J."/>
            <person name="Park H.-J."/>
            <person name="Ramirez L."/>
            <person name="Alfaro M."/>
            <person name="Sun H."/>
            <person name="Tritt A."/>
            <person name="Yoshinaga Y."/>
            <person name="Zwiers L.-H."/>
            <person name="Turgeon B."/>
            <person name="Goodwin S."/>
            <person name="Spatafora J."/>
            <person name="Crous P."/>
            <person name="Grigoriev I."/>
        </authorList>
    </citation>
    <scope>NUCLEOTIDE SEQUENCE</scope>
    <source>
        <strain evidence="2">Tuck. ex Michener</strain>
    </source>
</reference>
<feature type="transmembrane region" description="Helical" evidence="1">
    <location>
        <begin position="6"/>
        <end position="26"/>
    </location>
</feature>
<dbReference type="AlphaFoldDB" id="A0A6A6HD76"/>
<dbReference type="Proteomes" id="UP000800092">
    <property type="component" value="Unassembled WGS sequence"/>
</dbReference>
<evidence type="ECO:0000256" key="1">
    <source>
        <dbReference type="SAM" id="Phobius"/>
    </source>
</evidence>